<reference evidence="3" key="1">
    <citation type="submission" date="2017-09" db="EMBL/GenBank/DDBJ databases">
        <title>Depth-based differentiation of microbial function through sediment-hosted aquifers and enrichment of novel symbionts in the deep terrestrial subsurface.</title>
        <authorList>
            <person name="Probst A.J."/>
            <person name="Ladd B."/>
            <person name="Jarett J.K."/>
            <person name="Geller-Mcgrath D.E."/>
            <person name="Sieber C.M.K."/>
            <person name="Emerson J.B."/>
            <person name="Anantharaman K."/>
            <person name="Thomas B.C."/>
            <person name="Malmstrom R."/>
            <person name="Stieglmeier M."/>
            <person name="Klingl A."/>
            <person name="Woyke T."/>
            <person name="Ryan C.M."/>
            <person name="Banfield J.F."/>
        </authorList>
    </citation>
    <scope>NUCLEOTIDE SEQUENCE [LARGE SCALE GENOMIC DNA]</scope>
</reference>
<evidence type="ECO:0000256" key="1">
    <source>
        <dbReference type="SAM" id="Phobius"/>
    </source>
</evidence>
<accession>A0A2M6X082</accession>
<feature type="transmembrane region" description="Helical" evidence="1">
    <location>
        <begin position="12"/>
        <end position="33"/>
    </location>
</feature>
<sequence length="192" mass="20393">MAAAIQAEFRRWGAGFVGGAFAVALALLLVLVLRSVAVQITPPPPSVTEPYPDVSTEALCEQEGGRWIVQPQEAFGPVRPAPEKIQPYCQGPLAFERAREVQAEASRQTSLFVFAVGGGLAVAAGVLLRTSRGVSPGLLLGGIVSFFFAGIEVWRLSPGIGRLITIAAVFLALVGLGLWVFREQHETVPSRS</sequence>
<protein>
    <submittedName>
        <fullName evidence="2">Uncharacterized protein</fullName>
    </submittedName>
</protein>
<keyword evidence="1" id="KW-0472">Membrane</keyword>
<proteinExistence type="predicted"/>
<feature type="transmembrane region" description="Helical" evidence="1">
    <location>
        <begin position="160"/>
        <end position="181"/>
    </location>
</feature>
<dbReference type="Proteomes" id="UP000230731">
    <property type="component" value="Unassembled WGS sequence"/>
</dbReference>
<feature type="transmembrane region" description="Helical" evidence="1">
    <location>
        <begin position="137"/>
        <end position="154"/>
    </location>
</feature>
<keyword evidence="1" id="KW-1133">Transmembrane helix</keyword>
<gene>
    <name evidence="2" type="ORF">COT71_00475</name>
</gene>
<evidence type="ECO:0000313" key="2">
    <source>
        <dbReference type="EMBL" id="PIT98471.1"/>
    </source>
</evidence>
<comment type="caution">
    <text evidence="2">The sequence shown here is derived from an EMBL/GenBank/DDBJ whole genome shotgun (WGS) entry which is preliminary data.</text>
</comment>
<dbReference type="AlphaFoldDB" id="A0A2M6X082"/>
<feature type="transmembrane region" description="Helical" evidence="1">
    <location>
        <begin position="111"/>
        <end position="130"/>
    </location>
</feature>
<dbReference type="EMBL" id="PEZP01000005">
    <property type="protein sequence ID" value="PIT98471.1"/>
    <property type="molecule type" value="Genomic_DNA"/>
</dbReference>
<name>A0A2M6X082_9BACT</name>
<organism evidence="2 3">
    <name type="scientific">Candidatus Andersenbacteria bacterium CG10_big_fil_rev_8_21_14_0_10_54_11</name>
    <dbReference type="NCBI Taxonomy" id="1974485"/>
    <lineage>
        <taxon>Bacteria</taxon>
        <taxon>Candidatus Anderseniibacteriota</taxon>
    </lineage>
</organism>
<evidence type="ECO:0000313" key="3">
    <source>
        <dbReference type="Proteomes" id="UP000230731"/>
    </source>
</evidence>
<keyword evidence="1" id="KW-0812">Transmembrane</keyword>